<keyword evidence="3" id="KW-1185">Reference proteome</keyword>
<dbReference type="Pfam" id="PF07714">
    <property type="entry name" value="PK_Tyr_Ser-Thr"/>
    <property type="match status" value="1"/>
</dbReference>
<name>A0A397T3J4_9GLOM</name>
<reference evidence="2 3" key="1">
    <citation type="submission" date="2018-06" db="EMBL/GenBank/DDBJ databases">
        <title>Comparative genomics reveals the genomic features of Rhizophagus irregularis, R. cerebriforme, R. diaphanum and Gigaspora rosea, and their symbiotic lifestyle signature.</title>
        <authorList>
            <person name="Morin E."/>
            <person name="San Clemente H."/>
            <person name="Chen E.C.H."/>
            <person name="De La Providencia I."/>
            <person name="Hainaut M."/>
            <person name="Kuo A."/>
            <person name="Kohler A."/>
            <person name="Murat C."/>
            <person name="Tang N."/>
            <person name="Roy S."/>
            <person name="Loubradou J."/>
            <person name="Henrissat B."/>
            <person name="Grigoriev I.V."/>
            <person name="Corradi N."/>
            <person name="Roux C."/>
            <person name="Martin F.M."/>
        </authorList>
    </citation>
    <scope>NUCLEOTIDE SEQUENCE [LARGE SCALE GENOMIC DNA]</scope>
    <source>
        <strain evidence="2 3">DAOM 227022</strain>
    </source>
</reference>
<dbReference type="Proteomes" id="UP000265703">
    <property type="component" value="Unassembled WGS sequence"/>
</dbReference>
<dbReference type="SUPFAM" id="SSF56112">
    <property type="entry name" value="Protein kinase-like (PK-like)"/>
    <property type="match status" value="1"/>
</dbReference>
<dbReference type="PROSITE" id="PS50011">
    <property type="entry name" value="PROTEIN_KINASE_DOM"/>
    <property type="match status" value="1"/>
</dbReference>
<dbReference type="GO" id="GO:0005524">
    <property type="term" value="F:ATP binding"/>
    <property type="evidence" value="ECO:0007669"/>
    <property type="project" value="InterPro"/>
</dbReference>
<feature type="domain" description="Protein kinase" evidence="1">
    <location>
        <begin position="1"/>
        <end position="200"/>
    </location>
</feature>
<gene>
    <name evidence="2" type="ORF">C1645_822835</name>
</gene>
<dbReference type="STRING" id="658196.A0A397T3J4"/>
<proteinExistence type="predicted"/>
<evidence type="ECO:0000259" key="1">
    <source>
        <dbReference type="PROSITE" id="PS50011"/>
    </source>
</evidence>
<dbReference type="Gene3D" id="1.10.510.10">
    <property type="entry name" value="Transferase(Phosphotransferase) domain 1"/>
    <property type="match status" value="1"/>
</dbReference>
<dbReference type="OrthoDB" id="3691720at2759"/>
<dbReference type="InterPro" id="IPR011009">
    <property type="entry name" value="Kinase-like_dom_sf"/>
</dbReference>
<evidence type="ECO:0000313" key="3">
    <source>
        <dbReference type="Proteomes" id="UP000265703"/>
    </source>
</evidence>
<protein>
    <recommendedName>
        <fullName evidence="1">Protein kinase domain-containing protein</fullName>
    </recommendedName>
</protein>
<organism evidence="2 3">
    <name type="scientific">Glomus cerebriforme</name>
    <dbReference type="NCBI Taxonomy" id="658196"/>
    <lineage>
        <taxon>Eukaryota</taxon>
        <taxon>Fungi</taxon>
        <taxon>Fungi incertae sedis</taxon>
        <taxon>Mucoromycota</taxon>
        <taxon>Glomeromycotina</taxon>
        <taxon>Glomeromycetes</taxon>
        <taxon>Glomerales</taxon>
        <taxon>Glomeraceae</taxon>
        <taxon>Glomus</taxon>
    </lineage>
</organism>
<evidence type="ECO:0000313" key="2">
    <source>
        <dbReference type="EMBL" id="RIA90835.1"/>
    </source>
</evidence>
<sequence>MRLYQFHHSQDDLKQKEFVVLLKIGNSEYLTNPGTENTIALPENMIIPKGNLTDLIDFVYPNLVENSGNIDYMVSRAILTPKNTVSRIISYLCIKILILHNNHKGNCQNIVYNKNFQVILNISKHESEFSFLYTLVYPGAKQQATAIHKDFHSGNILINQNPFISDLGMCQPANNEQSVKKEGAYGVLPYMAPEVLRSTF</sequence>
<dbReference type="InterPro" id="IPR000719">
    <property type="entry name" value="Prot_kinase_dom"/>
</dbReference>
<dbReference type="InterPro" id="IPR001245">
    <property type="entry name" value="Ser-Thr/Tyr_kinase_cat_dom"/>
</dbReference>
<dbReference type="GO" id="GO:0004672">
    <property type="term" value="F:protein kinase activity"/>
    <property type="evidence" value="ECO:0007669"/>
    <property type="project" value="InterPro"/>
</dbReference>
<comment type="caution">
    <text evidence="2">The sequence shown here is derived from an EMBL/GenBank/DDBJ whole genome shotgun (WGS) entry which is preliminary data.</text>
</comment>
<accession>A0A397T3J4</accession>
<dbReference type="AlphaFoldDB" id="A0A397T3J4"/>
<dbReference type="EMBL" id="QKYT01000169">
    <property type="protein sequence ID" value="RIA90835.1"/>
    <property type="molecule type" value="Genomic_DNA"/>
</dbReference>